<evidence type="ECO:0000313" key="2">
    <source>
        <dbReference type="Proteomes" id="UP000243542"/>
    </source>
</evidence>
<keyword evidence="2" id="KW-1185">Reference proteome</keyword>
<comment type="caution">
    <text evidence="1">The sequence shown here is derived from an EMBL/GenBank/DDBJ whole genome shotgun (WGS) entry which is preliminary data.</text>
</comment>
<organism evidence="1 2">
    <name type="scientific">Amycolatopsis sulphurea</name>
    <dbReference type="NCBI Taxonomy" id="76022"/>
    <lineage>
        <taxon>Bacteria</taxon>
        <taxon>Bacillati</taxon>
        <taxon>Actinomycetota</taxon>
        <taxon>Actinomycetes</taxon>
        <taxon>Pseudonocardiales</taxon>
        <taxon>Pseudonocardiaceae</taxon>
        <taxon>Amycolatopsis</taxon>
    </lineage>
</organism>
<reference evidence="1 2" key="1">
    <citation type="submission" date="2017-10" db="EMBL/GenBank/DDBJ databases">
        <title>Sequencing the genomes of 1000 actinobacteria strains.</title>
        <authorList>
            <person name="Klenk H.-P."/>
        </authorList>
    </citation>
    <scope>NUCLEOTIDE SEQUENCE [LARGE SCALE GENOMIC DNA]</scope>
    <source>
        <strain evidence="1 2">DSM 46092</strain>
    </source>
</reference>
<gene>
    <name evidence="1" type="ORF">ATK36_5929</name>
</gene>
<dbReference type="EMBL" id="PDJK01000002">
    <property type="protein sequence ID" value="PFG50684.1"/>
    <property type="molecule type" value="Genomic_DNA"/>
</dbReference>
<dbReference type="RefSeq" id="WP_098514362.1">
    <property type="nucleotide sequence ID" value="NZ_JBIAKZ010000033.1"/>
</dbReference>
<dbReference type="AlphaFoldDB" id="A0A2A9FH39"/>
<proteinExistence type="predicted"/>
<accession>A0A2A9FH39</accession>
<protein>
    <submittedName>
        <fullName evidence="1">Uncharacterized protein</fullName>
    </submittedName>
</protein>
<name>A0A2A9FH39_9PSEU</name>
<evidence type="ECO:0000313" key="1">
    <source>
        <dbReference type="EMBL" id="PFG50684.1"/>
    </source>
</evidence>
<dbReference type="Proteomes" id="UP000243542">
    <property type="component" value="Unassembled WGS sequence"/>
</dbReference>
<sequence>MSGEAVERVALHVMRAWRTPDGLLWVRVMSTTDVTADEVAAAVVTTREQVLASAEAWLRAIAEGGAPGVTPR</sequence>